<accession>A0A0R2RRK0</accession>
<dbReference type="AlphaFoldDB" id="A0A0R2RRK0"/>
<feature type="region of interest" description="Disordered" evidence="2">
    <location>
        <begin position="419"/>
        <end position="443"/>
    </location>
</feature>
<dbReference type="SUPFAM" id="SSF53649">
    <property type="entry name" value="Alkaline phosphatase-like"/>
    <property type="match status" value="1"/>
</dbReference>
<organism evidence="4 5">
    <name type="scientific">Verrucomicrobia subdivision 6 bacterium BACL9 MAG-120507-bin52</name>
    <dbReference type="NCBI Taxonomy" id="1655590"/>
    <lineage>
        <taxon>Bacteria</taxon>
        <taxon>Pseudomonadati</taxon>
        <taxon>Verrucomicrobiota</taxon>
        <taxon>Verrucomicrobiia</taxon>
        <taxon>Verrucomicrobiales</taxon>
        <taxon>Verrucomicrobia subdivision 6</taxon>
    </lineage>
</organism>
<name>A0A0R2RRK0_9BACT</name>
<evidence type="ECO:0000259" key="3">
    <source>
        <dbReference type="Pfam" id="PF00884"/>
    </source>
</evidence>
<dbReference type="Gene3D" id="3.30.1120.10">
    <property type="match status" value="1"/>
</dbReference>
<dbReference type="PANTHER" id="PTHR42693:SF33">
    <property type="entry name" value="ARYLSULFATASE"/>
    <property type="match status" value="1"/>
</dbReference>
<dbReference type="EMBL" id="LIBO01000032">
    <property type="protein sequence ID" value="KRO62810.1"/>
    <property type="molecule type" value="Genomic_DNA"/>
</dbReference>
<proteinExistence type="inferred from homology"/>
<protein>
    <recommendedName>
        <fullName evidence="3">Sulfatase N-terminal domain-containing protein</fullName>
    </recommendedName>
</protein>
<reference evidence="4 5" key="1">
    <citation type="submission" date="2015-10" db="EMBL/GenBank/DDBJ databases">
        <title>Metagenome-Assembled Genomes uncover a global brackish microbiome.</title>
        <authorList>
            <person name="Hugerth L.W."/>
            <person name="Larsson J."/>
            <person name="Alneberg J."/>
            <person name="Lindh M.V."/>
            <person name="Legrand C."/>
            <person name="Pinhassi J."/>
            <person name="Andersson A.F."/>
        </authorList>
    </citation>
    <scope>NUCLEOTIDE SEQUENCE [LARGE SCALE GENOMIC DNA]</scope>
    <source>
        <strain evidence="4">BACL18 MAG-120507-bin52</strain>
    </source>
</reference>
<feature type="domain" description="Sulfatase N-terminal" evidence="3">
    <location>
        <begin position="23"/>
        <end position="327"/>
    </location>
</feature>
<sequence length="443" mass="48646">MNRIFFLSLVLLTGWVFGATERPNVMIVVADDEGWGDIGWNNPEVKTPNLDKLAAEGVRLERFYVNPICSVTRAALMTGMHTLRTGVENFSGLDLKYQTLPQALHDAGYQTWMCGKWHLGGDQENSLSGPEYLPTARGFDHHYGLLGGAVDYNTHRKPRTQELDWWRNGQPVEEVGYSTDLLANEAIGLMQKRDKNRPFLLYLAFNAIHGPISAPPGQTAGARGRGRETLLAAMSGLDSAVGRVVEELERQGLRKKTLIIFFSDNGGDITKGSTNLNLREGKGTVFEGGIRVPAAMNWPGVLAAGQKSEQFLCVADLFPTILDVTGVKMASPPSFDGKDIWPALKEARTTEHPVFFMGNKEIAIFRPPWKLITSRQGQGASPMLFDVVSDPSEKNDLSAQQPEIVQELTQAFQMYAKDIPQKARRGLGGTGGGAKKRPPGPQN</sequence>
<dbReference type="Proteomes" id="UP000051269">
    <property type="component" value="Unassembled WGS sequence"/>
</dbReference>
<evidence type="ECO:0000313" key="5">
    <source>
        <dbReference type="Proteomes" id="UP000051269"/>
    </source>
</evidence>
<feature type="compositionally biased region" description="Basic residues" evidence="2">
    <location>
        <begin position="434"/>
        <end position="443"/>
    </location>
</feature>
<comment type="caution">
    <text evidence="4">The sequence shown here is derived from an EMBL/GenBank/DDBJ whole genome shotgun (WGS) entry which is preliminary data.</text>
</comment>
<comment type="similarity">
    <text evidence="1">Belongs to the sulfatase family.</text>
</comment>
<dbReference type="GO" id="GO:0004065">
    <property type="term" value="F:arylsulfatase activity"/>
    <property type="evidence" value="ECO:0007669"/>
    <property type="project" value="TreeGrafter"/>
</dbReference>
<dbReference type="InterPro" id="IPR000917">
    <property type="entry name" value="Sulfatase_N"/>
</dbReference>
<dbReference type="PANTHER" id="PTHR42693">
    <property type="entry name" value="ARYLSULFATASE FAMILY MEMBER"/>
    <property type="match status" value="1"/>
</dbReference>
<dbReference type="InterPro" id="IPR050738">
    <property type="entry name" value="Sulfatase"/>
</dbReference>
<gene>
    <name evidence="4" type="ORF">ABR82_02275</name>
</gene>
<evidence type="ECO:0000256" key="2">
    <source>
        <dbReference type="SAM" id="MobiDB-lite"/>
    </source>
</evidence>
<dbReference type="InterPro" id="IPR017850">
    <property type="entry name" value="Alkaline_phosphatase_core_sf"/>
</dbReference>
<dbReference type="Gene3D" id="3.40.720.10">
    <property type="entry name" value="Alkaline Phosphatase, subunit A"/>
    <property type="match status" value="1"/>
</dbReference>
<evidence type="ECO:0000313" key="4">
    <source>
        <dbReference type="EMBL" id="KRO62810.1"/>
    </source>
</evidence>
<evidence type="ECO:0000256" key="1">
    <source>
        <dbReference type="ARBA" id="ARBA00008779"/>
    </source>
</evidence>
<dbReference type="Pfam" id="PF00884">
    <property type="entry name" value="Sulfatase"/>
    <property type="match status" value="1"/>
</dbReference>